<dbReference type="EMBL" id="FXYZ01000020">
    <property type="protein sequence ID" value="SMX98611.1"/>
    <property type="molecule type" value="Genomic_DNA"/>
</dbReference>
<sequence>MNTATPPLNFAQLNTPVEEAARDLGVPVARVRRMLCTLIVFQMLPDAVAIKGGMGVKLRMGESGTRATADLDVSTLRRGEEFEEAFRVSLAPGWGTVPATKGARKQDPDAPGRVAFTADLKSRPLHDPGLAQPQYVMRPYRVTLSFLGREWVVSIWKCPILRSSRMLIPVARSTASSLS</sequence>
<reference evidence="1 2" key="1">
    <citation type="submission" date="2017-03" db="EMBL/GenBank/DDBJ databases">
        <authorList>
            <person name="Afonso C.L."/>
            <person name="Miller P.J."/>
            <person name="Scott M.A."/>
            <person name="Spackman E."/>
            <person name="Goraichik I."/>
            <person name="Dimitrov K.M."/>
            <person name="Suarez D.L."/>
            <person name="Swayne D.E."/>
        </authorList>
    </citation>
    <scope>NUCLEOTIDE SEQUENCE [LARGE SCALE GENOMIC DNA]</scope>
    <source>
        <strain evidence="2">6(3)</strain>
    </source>
</reference>
<gene>
    <name evidence="1" type="ORF">BAURA63_03288</name>
</gene>
<evidence type="ECO:0008006" key="3">
    <source>
        <dbReference type="Google" id="ProtNLM"/>
    </source>
</evidence>
<dbReference type="AlphaFoldDB" id="A0A2H1KFQ4"/>
<evidence type="ECO:0000313" key="1">
    <source>
        <dbReference type="EMBL" id="SMX98611.1"/>
    </source>
</evidence>
<evidence type="ECO:0000313" key="2">
    <source>
        <dbReference type="Proteomes" id="UP000234327"/>
    </source>
</evidence>
<dbReference type="Proteomes" id="UP000234327">
    <property type="component" value="Unassembled WGS sequence"/>
</dbReference>
<organism evidence="1 2">
    <name type="scientific">Brevibacterium aurantiacum</name>
    <dbReference type="NCBI Taxonomy" id="273384"/>
    <lineage>
        <taxon>Bacteria</taxon>
        <taxon>Bacillati</taxon>
        <taxon>Actinomycetota</taxon>
        <taxon>Actinomycetes</taxon>
        <taxon>Micrococcales</taxon>
        <taxon>Brevibacteriaceae</taxon>
        <taxon>Brevibacterium</taxon>
    </lineage>
</organism>
<proteinExistence type="predicted"/>
<name>A0A2H1KFQ4_BREAU</name>
<protein>
    <recommendedName>
        <fullName evidence="3">Nucleotidyl transferase AbiEii toxin, Type IV TA system</fullName>
    </recommendedName>
</protein>
<accession>A0A2H1KFQ4</accession>